<dbReference type="Pfam" id="PF08410">
    <property type="entry name" value="DUF1737"/>
    <property type="match status" value="1"/>
</dbReference>
<dbReference type="PANTHER" id="PTHR31988:SF19">
    <property type="entry name" value="9-O-ACETYL-N-ACETYLNEURAMINIC ACID DEACETYLASE-RELATED"/>
    <property type="match status" value="1"/>
</dbReference>
<dbReference type="InterPro" id="IPR046587">
    <property type="entry name" value="DUF6645"/>
</dbReference>
<dbReference type="Gene3D" id="3.40.50.1110">
    <property type="entry name" value="SGNH hydrolase"/>
    <property type="match status" value="1"/>
</dbReference>
<dbReference type="InterPro" id="IPR052940">
    <property type="entry name" value="Carb_Esterase_6"/>
</dbReference>
<feature type="domain" description="DUF6645" evidence="5">
    <location>
        <begin position="497"/>
        <end position="614"/>
    </location>
</feature>
<comment type="caution">
    <text evidence="6">The sequence shown here is derived from an EMBL/GenBank/DDBJ whole genome shotgun (WGS) entry which is preliminary data.</text>
</comment>
<evidence type="ECO:0000313" key="7">
    <source>
        <dbReference type="Proteomes" id="UP000193942"/>
    </source>
</evidence>
<evidence type="ECO:0000256" key="2">
    <source>
        <dbReference type="SAM" id="MobiDB-lite"/>
    </source>
</evidence>
<dbReference type="SUPFAM" id="SSF52266">
    <property type="entry name" value="SGNH hydrolase"/>
    <property type="match status" value="1"/>
</dbReference>
<dbReference type="GO" id="GO:0016788">
    <property type="term" value="F:hydrolase activity, acting on ester bonds"/>
    <property type="evidence" value="ECO:0007669"/>
    <property type="project" value="UniProtKB-ARBA"/>
</dbReference>
<dbReference type="Pfam" id="PF20350">
    <property type="entry name" value="DUF6645"/>
    <property type="match status" value="1"/>
</dbReference>
<sequence length="651" mass="69055">MTFKHYDVVRAASPADLAERMTQKLKEGWQPLGAPVVITPYTLMQAIGAEGDVVVSNVAEPDWYYVVVLAGQSNAMSYGEGLPLPDSFDRPEPRIKQLARRSTVTPGGAACKYNDIIPADHCLHDVQDMSGFSHPRANLSKGQYGCVGQGLHIAKRLLPYIPADAGILLVPCCRGGAGFTVGNNGSFSEQSGATENSTKWGSGTALYQDLISRTKAALAKDPKNVLLAVCWMQGESDMKTTQNAGQHKAMFTEMVKKFRADLTDVASQCNQGDPESVPWICGDTTYYWKKTYAAQYETVYGGYKQSSEQNVFFVPFMTDGTGANVPTNDPAEDPDIAAAGYYGAASRTQANWTSSTRNSHFSSWARRGIIADRLATALLERAGRSLPFISGVMPETTAPPPSGGDSSGTGGADTGNPGQTGDAGTPPAQESVTETVLSYRAVDGWPADLGWTRKNGKAEVTDDATAESGKALRMSKAAGAGNSWSLKKAMTSPVDLLTRGGVVSCRFKLEGALVANRYAFGLYLRIPAASVPGGVTLAESGANGSNACLLAFFIQTDATNISLMFHQKGGVSVGTYGAFDNDWHTLELRFAGNNDINVIPVLDGTAGTPFTLKKTAATAEDNVFTVTDISSAATHTTLIEYVTVEVNAATA</sequence>
<evidence type="ECO:0000256" key="1">
    <source>
        <dbReference type="ARBA" id="ARBA00022801"/>
    </source>
</evidence>
<feature type="domain" description="Sialate O-acetylesterase" evidence="3">
    <location>
        <begin position="66"/>
        <end position="263"/>
    </location>
</feature>
<evidence type="ECO:0000259" key="5">
    <source>
        <dbReference type="Pfam" id="PF20350"/>
    </source>
</evidence>
<dbReference type="InterPro" id="IPR013619">
    <property type="entry name" value="DUF1737"/>
</dbReference>
<feature type="domain" description="DUF1737" evidence="4">
    <location>
        <begin position="3"/>
        <end position="50"/>
    </location>
</feature>
<dbReference type="AlphaFoldDB" id="A0A1X3J4Y7"/>
<gene>
    <name evidence="6" type="ORF">ECXG_05277</name>
</gene>
<feature type="region of interest" description="Disordered" evidence="2">
    <location>
        <begin position="390"/>
        <end position="432"/>
    </location>
</feature>
<evidence type="ECO:0000259" key="4">
    <source>
        <dbReference type="Pfam" id="PF08410"/>
    </source>
</evidence>
<protein>
    <submittedName>
        <fullName evidence="6">Conserved hypothetical YjhS family protein encoded by</fullName>
    </submittedName>
</protein>
<dbReference type="InterPro" id="IPR005181">
    <property type="entry name" value="SASA"/>
</dbReference>
<evidence type="ECO:0000259" key="3">
    <source>
        <dbReference type="Pfam" id="PF03629"/>
    </source>
</evidence>
<reference evidence="6 7" key="1">
    <citation type="submission" date="2010-04" db="EMBL/GenBank/DDBJ databases">
        <title>The Genome Sequence of Escherichia coli TA447.</title>
        <authorList>
            <consortium name="The Broad Institute Genome Sequencing Platform"/>
            <consortium name="The Broad Institute Genome Sequencing Center for Infectious Disease"/>
            <person name="Feldgarden M."/>
            <person name="Gordon D.M."/>
            <person name="Johnson J.R."/>
            <person name="Johnston B.D."/>
            <person name="Young S."/>
            <person name="Zeng Q."/>
            <person name="Koehrsen M."/>
            <person name="Alvarado L."/>
            <person name="Berlin A.M."/>
            <person name="Borenstein D."/>
            <person name="Chapman S.B."/>
            <person name="Chen Z."/>
            <person name="Engels R."/>
            <person name="Freedman E."/>
            <person name="Gellesch M."/>
            <person name="Goldberg J."/>
            <person name="Griggs A."/>
            <person name="Gujja S."/>
            <person name="Heilman E.R."/>
            <person name="Heiman D.I."/>
            <person name="Hepburn T.A."/>
            <person name="Howarth C."/>
            <person name="Jen D."/>
            <person name="Larson L."/>
            <person name="Mehta T."/>
            <person name="Park D."/>
            <person name="Pearson M."/>
            <person name="Richards J."/>
            <person name="Roberts A."/>
            <person name="Saif S."/>
            <person name="Shea T.D."/>
            <person name="Shenoy N."/>
            <person name="Sisk P."/>
            <person name="Stolte C."/>
            <person name="Sykes S.N."/>
            <person name="Walk T."/>
            <person name="White J."/>
            <person name="Yandava C."/>
            <person name="Haas B."/>
            <person name="Henn M.R."/>
            <person name="Nusbaum C."/>
            <person name="Birren B."/>
        </authorList>
    </citation>
    <scope>NUCLEOTIDE SEQUENCE [LARGE SCALE GENOMIC DNA]</scope>
    <source>
        <strain evidence="6 7">TA447</strain>
    </source>
</reference>
<keyword evidence="1" id="KW-0378">Hydrolase</keyword>
<dbReference type="EMBL" id="ADIZ01000008">
    <property type="protein sequence ID" value="OSK97110.1"/>
    <property type="molecule type" value="Genomic_DNA"/>
</dbReference>
<dbReference type="Pfam" id="PF03629">
    <property type="entry name" value="SASA"/>
    <property type="match status" value="1"/>
</dbReference>
<proteinExistence type="predicted"/>
<evidence type="ECO:0000313" key="6">
    <source>
        <dbReference type="EMBL" id="OSK97110.1"/>
    </source>
</evidence>
<accession>A0A1X3J4Y7</accession>
<name>A0A1X3J4Y7_ECOLX</name>
<dbReference type="Proteomes" id="UP000193942">
    <property type="component" value="Unassembled WGS sequence"/>
</dbReference>
<organism evidence="6 7">
    <name type="scientific">Escherichia coli TA447</name>
    <dbReference type="NCBI Taxonomy" id="656447"/>
    <lineage>
        <taxon>Bacteria</taxon>
        <taxon>Pseudomonadati</taxon>
        <taxon>Pseudomonadota</taxon>
        <taxon>Gammaproteobacteria</taxon>
        <taxon>Enterobacterales</taxon>
        <taxon>Enterobacteriaceae</taxon>
        <taxon>Escherichia</taxon>
    </lineage>
</organism>
<dbReference type="RefSeq" id="WP_085452853.1">
    <property type="nucleotide sequence ID" value="NZ_ADIZ01000008.1"/>
</dbReference>
<dbReference type="PANTHER" id="PTHR31988">
    <property type="entry name" value="ESTERASE, PUTATIVE (DUF303)-RELATED"/>
    <property type="match status" value="1"/>
</dbReference>
<dbReference type="InterPro" id="IPR036514">
    <property type="entry name" value="SGNH_hydro_sf"/>
</dbReference>